<reference evidence="14 15" key="1">
    <citation type="journal article" date="2016" name="Sci. Rep.">
        <title>The Dendrobium catenatum Lindl. genome sequence provides insights into polysaccharide synthase, floral development and adaptive evolution.</title>
        <authorList>
            <person name="Zhang G.Q."/>
            <person name="Xu Q."/>
            <person name="Bian C."/>
            <person name="Tsai W.C."/>
            <person name="Yeh C.M."/>
            <person name="Liu K.W."/>
            <person name="Yoshida K."/>
            <person name="Zhang L.S."/>
            <person name="Chang S.B."/>
            <person name="Chen F."/>
            <person name="Shi Y."/>
            <person name="Su Y.Y."/>
            <person name="Zhang Y.Q."/>
            <person name="Chen L.J."/>
            <person name="Yin Y."/>
            <person name="Lin M."/>
            <person name="Huang H."/>
            <person name="Deng H."/>
            <person name="Wang Z.W."/>
            <person name="Zhu S.L."/>
            <person name="Zhao X."/>
            <person name="Deng C."/>
            <person name="Niu S.C."/>
            <person name="Huang J."/>
            <person name="Wang M."/>
            <person name="Liu G.H."/>
            <person name="Yang H.J."/>
            <person name="Xiao X.J."/>
            <person name="Hsiao Y.Y."/>
            <person name="Wu W.L."/>
            <person name="Chen Y.Y."/>
            <person name="Mitsuda N."/>
            <person name="Ohme-Takagi M."/>
            <person name="Luo Y.B."/>
            <person name="Van de Peer Y."/>
            <person name="Liu Z.J."/>
        </authorList>
    </citation>
    <scope>NUCLEOTIDE SEQUENCE [LARGE SCALE GENOMIC DNA]</scope>
    <source>
        <tissue evidence="14">The whole plant</tissue>
    </source>
</reference>
<dbReference type="Pfam" id="PF13855">
    <property type="entry name" value="LRR_8"/>
    <property type="match status" value="1"/>
</dbReference>
<evidence type="ECO:0000313" key="15">
    <source>
        <dbReference type="Proteomes" id="UP000233837"/>
    </source>
</evidence>
<gene>
    <name evidence="14" type="primary">BRI1</name>
    <name evidence="14" type="ORF">MA16_Dca026424</name>
</gene>
<dbReference type="Pfam" id="PF20141">
    <property type="entry name" value="Island"/>
    <property type="match status" value="1"/>
</dbReference>
<dbReference type="Gene3D" id="3.30.1490.310">
    <property type="match status" value="1"/>
</dbReference>
<evidence type="ECO:0000256" key="5">
    <source>
        <dbReference type="ARBA" id="ARBA00022614"/>
    </source>
</evidence>
<keyword evidence="5" id="KW-0433">Leucine-rich repeat</keyword>
<dbReference type="EC" id="2.7.11.1" evidence="2"/>
<dbReference type="AlphaFoldDB" id="A0A2I0XIY1"/>
<keyword evidence="10" id="KW-0325">Glycoprotein</keyword>
<keyword evidence="9" id="KW-0675">Receptor</keyword>
<comment type="subcellular location">
    <subcellularLocation>
        <location evidence="1">Cell membrane</location>
        <topology evidence="1">Single-pass type I membrane protein</topology>
    </subcellularLocation>
</comment>
<keyword evidence="4" id="KW-0723">Serine/threonine-protein kinase</keyword>
<sequence length="236" mass="26162">MQLSFNNFSGELPKSLFNLTKLEVLDFSSNALSGFIPLRFGSSLREIHLQSNLFTGPIPATLSSIPSGLSNCTDLNWISLSSNHFTGEIPSWIGRLENLAILKLGNNSFSGSIPPELGDCKSLIWLDLKSNRLSGTIPSTLSKQSGNISVGFVTGKRYVYLKNDGSKECRVRWIEYAFDFRFSLCRERCVGEEEIQAYGVGRFRRESEEANEVGEVGVVTFAVTGGNENERSGFFY</sequence>
<dbReference type="InterPro" id="IPR051716">
    <property type="entry name" value="Plant_RL_S/T_kinase"/>
</dbReference>
<comment type="catalytic activity">
    <reaction evidence="11">
        <text>L-threonyl-[protein] + ATP = O-phospho-L-threonyl-[protein] + ADP + H(+)</text>
        <dbReference type="Rhea" id="RHEA:46608"/>
        <dbReference type="Rhea" id="RHEA-COMP:11060"/>
        <dbReference type="Rhea" id="RHEA-COMP:11605"/>
        <dbReference type="ChEBI" id="CHEBI:15378"/>
        <dbReference type="ChEBI" id="CHEBI:30013"/>
        <dbReference type="ChEBI" id="CHEBI:30616"/>
        <dbReference type="ChEBI" id="CHEBI:61977"/>
        <dbReference type="ChEBI" id="CHEBI:456216"/>
        <dbReference type="EC" id="2.7.11.1"/>
    </reaction>
</comment>
<accession>A0A2I0XIY1</accession>
<evidence type="ECO:0000256" key="2">
    <source>
        <dbReference type="ARBA" id="ARBA00012513"/>
    </source>
</evidence>
<dbReference type="SMR" id="A0A2I0XIY1"/>
<dbReference type="PANTHER" id="PTHR48053:SF71">
    <property type="entry name" value="LEUCINE RICH REPEAT FAMILY PROTEIN, EXPRESSED"/>
    <property type="match status" value="1"/>
</dbReference>
<evidence type="ECO:0000256" key="12">
    <source>
        <dbReference type="ARBA" id="ARBA00048679"/>
    </source>
</evidence>
<proteinExistence type="predicted"/>
<dbReference type="InterPro" id="IPR032675">
    <property type="entry name" value="LRR_dom_sf"/>
</dbReference>
<evidence type="ECO:0000259" key="13">
    <source>
        <dbReference type="Pfam" id="PF20141"/>
    </source>
</evidence>
<evidence type="ECO:0000256" key="11">
    <source>
        <dbReference type="ARBA" id="ARBA00047899"/>
    </source>
</evidence>
<evidence type="ECO:0000256" key="1">
    <source>
        <dbReference type="ARBA" id="ARBA00004251"/>
    </source>
</evidence>
<dbReference type="Pfam" id="PF00560">
    <property type="entry name" value="LRR_1"/>
    <property type="match status" value="2"/>
</dbReference>
<dbReference type="Proteomes" id="UP000233837">
    <property type="component" value="Unassembled WGS sequence"/>
</dbReference>
<name>A0A2I0XIY1_9ASPA</name>
<dbReference type="InterPro" id="IPR001611">
    <property type="entry name" value="Leu-rich_rpt"/>
</dbReference>
<organism evidence="14 15">
    <name type="scientific">Dendrobium catenatum</name>
    <dbReference type="NCBI Taxonomy" id="906689"/>
    <lineage>
        <taxon>Eukaryota</taxon>
        <taxon>Viridiplantae</taxon>
        <taxon>Streptophyta</taxon>
        <taxon>Embryophyta</taxon>
        <taxon>Tracheophyta</taxon>
        <taxon>Spermatophyta</taxon>
        <taxon>Magnoliopsida</taxon>
        <taxon>Liliopsida</taxon>
        <taxon>Asparagales</taxon>
        <taxon>Orchidaceae</taxon>
        <taxon>Epidendroideae</taxon>
        <taxon>Malaxideae</taxon>
        <taxon>Dendrobiinae</taxon>
        <taxon>Dendrobium</taxon>
    </lineage>
</organism>
<dbReference type="GO" id="GO:0005886">
    <property type="term" value="C:plasma membrane"/>
    <property type="evidence" value="ECO:0007669"/>
    <property type="project" value="UniProtKB-SubCell"/>
</dbReference>
<dbReference type="GO" id="GO:0004674">
    <property type="term" value="F:protein serine/threonine kinase activity"/>
    <property type="evidence" value="ECO:0007669"/>
    <property type="project" value="UniProtKB-KW"/>
</dbReference>
<dbReference type="FunFam" id="3.80.10.10:FF:000299">
    <property type="entry name" value="Piriformospora indica-insensitive protein 2"/>
    <property type="match status" value="1"/>
</dbReference>
<dbReference type="Gene3D" id="3.80.10.10">
    <property type="entry name" value="Ribonuclease Inhibitor"/>
    <property type="match status" value="2"/>
</dbReference>
<keyword evidence="6" id="KW-0732">Signal</keyword>
<dbReference type="InterPro" id="IPR045381">
    <property type="entry name" value="BRI1_island_dom"/>
</dbReference>
<evidence type="ECO:0000256" key="6">
    <source>
        <dbReference type="ARBA" id="ARBA00022729"/>
    </source>
</evidence>
<comment type="catalytic activity">
    <reaction evidence="12">
        <text>L-seryl-[protein] + ATP = O-phospho-L-seryl-[protein] + ADP + H(+)</text>
        <dbReference type="Rhea" id="RHEA:17989"/>
        <dbReference type="Rhea" id="RHEA-COMP:9863"/>
        <dbReference type="Rhea" id="RHEA-COMP:11604"/>
        <dbReference type="ChEBI" id="CHEBI:15378"/>
        <dbReference type="ChEBI" id="CHEBI:29999"/>
        <dbReference type="ChEBI" id="CHEBI:30616"/>
        <dbReference type="ChEBI" id="CHEBI:83421"/>
        <dbReference type="ChEBI" id="CHEBI:456216"/>
        <dbReference type="EC" id="2.7.11.1"/>
    </reaction>
</comment>
<reference evidence="14 15" key="2">
    <citation type="journal article" date="2017" name="Nature">
        <title>The Apostasia genome and the evolution of orchids.</title>
        <authorList>
            <person name="Zhang G.Q."/>
            <person name="Liu K.W."/>
            <person name="Li Z."/>
            <person name="Lohaus R."/>
            <person name="Hsiao Y.Y."/>
            <person name="Niu S.C."/>
            <person name="Wang J.Y."/>
            <person name="Lin Y.C."/>
            <person name="Xu Q."/>
            <person name="Chen L.J."/>
            <person name="Yoshida K."/>
            <person name="Fujiwara S."/>
            <person name="Wang Z.W."/>
            <person name="Zhang Y.Q."/>
            <person name="Mitsuda N."/>
            <person name="Wang M."/>
            <person name="Liu G.H."/>
            <person name="Pecoraro L."/>
            <person name="Huang H.X."/>
            <person name="Xiao X.J."/>
            <person name="Lin M."/>
            <person name="Wu X.Y."/>
            <person name="Wu W.L."/>
            <person name="Chen Y.Y."/>
            <person name="Chang S.B."/>
            <person name="Sakamoto S."/>
            <person name="Ohme-Takagi M."/>
            <person name="Yagi M."/>
            <person name="Zeng S.J."/>
            <person name="Shen C.Y."/>
            <person name="Yeh C.M."/>
            <person name="Luo Y.B."/>
            <person name="Tsai W.C."/>
            <person name="Van de Peer Y."/>
            <person name="Liu Z.J."/>
        </authorList>
    </citation>
    <scope>NUCLEOTIDE SEQUENCE [LARGE SCALE GENOMIC DNA]</scope>
    <source>
        <tissue evidence="14">The whole plant</tissue>
    </source>
</reference>
<dbReference type="STRING" id="906689.A0A2I0XIY1"/>
<keyword evidence="8" id="KW-0472">Membrane</keyword>
<evidence type="ECO:0000256" key="9">
    <source>
        <dbReference type="ARBA" id="ARBA00023170"/>
    </source>
</evidence>
<keyword evidence="3" id="KW-1003">Cell membrane</keyword>
<evidence type="ECO:0000313" key="14">
    <source>
        <dbReference type="EMBL" id="PKU87876.1"/>
    </source>
</evidence>
<feature type="domain" description="Brassinosteroid receptor BRI1 island" evidence="13">
    <location>
        <begin position="146"/>
        <end position="170"/>
    </location>
</feature>
<keyword evidence="15" id="KW-1185">Reference proteome</keyword>
<dbReference type="SUPFAM" id="SSF52058">
    <property type="entry name" value="L domain-like"/>
    <property type="match status" value="1"/>
</dbReference>
<evidence type="ECO:0000256" key="10">
    <source>
        <dbReference type="ARBA" id="ARBA00023180"/>
    </source>
</evidence>
<evidence type="ECO:0000256" key="4">
    <source>
        <dbReference type="ARBA" id="ARBA00022527"/>
    </source>
</evidence>
<dbReference type="EMBL" id="KZ501836">
    <property type="protein sequence ID" value="PKU87876.1"/>
    <property type="molecule type" value="Genomic_DNA"/>
</dbReference>
<dbReference type="PANTHER" id="PTHR48053">
    <property type="entry name" value="LEUCINE RICH REPEAT FAMILY PROTEIN, EXPRESSED"/>
    <property type="match status" value="1"/>
</dbReference>
<keyword evidence="4" id="KW-0808">Transferase</keyword>
<evidence type="ECO:0000256" key="3">
    <source>
        <dbReference type="ARBA" id="ARBA00022475"/>
    </source>
</evidence>
<evidence type="ECO:0000256" key="8">
    <source>
        <dbReference type="ARBA" id="ARBA00023136"/>
    </source>
</evidence>
<keyword evidence="7" id="KW-0677">Repeat</keyword>
<keyword evidence="4" id="KW-0418">Kinase</keyword>
<protein>
    <recommendedName>
        <fullName evidence="2">non-specific serine/threonine protein kinase</fullName>
        <ecNumber evidence="2">2.7.11.1</ecNumber>
    </recommendedName>
</protein>
<evidence type="ECO:0000256" key="7">
    <source>
        <dbReference type="ARBA" id="ARBA00022737"/>
    </source>
</evidence>